<reference evidence="2 3" key="1">
    <citation type="submission" date="2018-10" db="EMBL/GenBank/DDBJ databases">
        <title>Genomic Encyclopedia of Archaeal and Bacterial Type Strains, Phase II (KMG-II): from individual species to whole genera.</title>
        <authorList>
            <person name="Goeker M."/>
        </authorList>
    </citation>
    <scope>NUCLEOTIDE SEQUENCE [LARGE SCALE GENOMIC DNA]</scope>
    <source>
        <strain evidence="2 3">VM1</strain>
    </source>
</reference>
<proteinExistence type="predicted"/>
<gene>
    <name evidence="2" type="ORF">CLV39_0044</name>
</gene>
<evidence type="ECO:0000313" key="3">
    <source>
        <dbReference type="Proteomes" id="UP000280842"/>
    </source>
</evidence>
<dbReference type="Proteomes" id="UP000280842">
    <property type="component" value="Unassembled WGS sequence"/>
</dbReference>
<comment type="caution">
    <text evidence="2">The sequence shown here is derived from an EMBL/GenBank/DDBJ whole genome shotgun (WGS) entry which is preliminary data.</text>
</comment>
<keyword evidence="3" id="KW-1185">Reference proteome</keyword>
<keyword evidence="1" id="KW-0812">Transmembrane</keyword>
<dbReference type="EMBL" id="REFO01000003">
    <property type="protein sequence ID" value="RMB00074.1"/>
    <property type="molecule type" value="Genomic_DNA"/>
</dbReference>
<accession>A0A3M0BRF3</accession>
<evidence type="ECO:0000256" key="1">
    <source>
        <dbReference type="SAM" id="Phobius"/>
    </source>
</evidence>
<feature type="transmembrane region" description="Helical" evidence="1">
    <location>
        <begin position="6"/>
        <end position="25"/>
    </location>
</feature>
<dbReference type="RefSeq" id="WP_281271950.1">
    <property type="nucleotide sequence ID" value="NZ_REFO01000003.1"/>
</dbReference>
<protein>
    <submittedName>
        <fullName evidence="2">Uncharacterized protein</fullName>
    </submittedName>
</protein>
<dbReference type="AlphaFoldDB" id="A0A3M0BRF3"/>
<name>A0A3M0BRF3_9AQUI</name>
<keyword evidence="1" id="KW-1133">Transmembrane helix</keyword>
<keyword evidence="1" id="KW-0472">Membrane</keyword>
<organism evidence="2 3">
    <name type="scientific">Hydrogenothermus marinus</name>
    <dbReference type="NCBI Taxonomy" id="133270"/>
    <lineage>
        <taxon>Bacteria</taxon>
        <taxon>Pseudomonadati</taxon>
        <taxon>Aquificota</taxon>
        <taxon>Aquificia</taxon>
        <taxon>Aquificales</taxon>
        <taxon>Hydrogenothermaceae</taxon>
        <taxon>Hydrogenothermus</taxon>
    </lineage>
</organism>
<sequence length="42" mass="4982">MIEILVIVLGILTIIVFGIMTIQTIKDYYELEKRDKEKEKLK</sequence>
<evidence type="ECO:0000313" key="2">
    <source>
        <dbReference type="EMBL" id="RMB00074.1"/>
    </source>
</evidence>